<organism evidence="8 9">
    <name type="scientific">Cellulomonas biazotea</name>
    <dbReference type="NCBI Taxonomy" id="1709"/>
    <lineage>
        <taxon>Bacteria</taxon>
        <taxon>Bacillati</taxon>
        <taxon>Actinomycetota</taxon>
        <taxon>Actinomycetes</taxon>
        <taxon>Micrococcales</taxon>
        <taxon>Cellulomonadaceae</taxon>
        <taxon>Cellulomonas</taxon>
    </lineage>
</organism>
<dbReference type="Pfam" id="PF13365">
    <property type="entry name" value="Trypsin_2"/>
    <property type="match status" value="1"/>
</dbReference>
<reference evidence="8 9" key="1">
    <citation type="submission" date="2019-01" db="EMBL/GenBank/DDBJ databases">
        <title>Draft genome sequence of Cellulomonas takizawaensis strain TKZ-21.</title>
        <authorList>
            <person name="Yamamura H."/>
            <person name="Hayashi T."/>
            <person name="Hamada M."/>
            <person name="Serisawa Y."/>
            <person name="Matsuyama K."/>
            <person name="Nakagawa Y."/>
            <person name="Otoguro M."/>
            <person name="Yanagida F."/>
            <person name="Hayakawa M."/>
        </authorList>
    </citation>
    <scope>NUCLEOTIDE SEQUENCE [LARGE SCALE GENOMIC DNA]</scope>
    <source>
        <strain evidence="8 9">NBRC12680</strain>
    </source>
</reference>
<dbReference type="EC" id="3.4.21.-" evidence="6"/>
<name>A0A402DNE3_9CELL</name>
<accession>A0A402DNE3</accession>
<dbReference type="EMBL" id="BIMR01000038">
    <property type="protein sequence ID" value="GCE75601.1"/>
    <property type="molecule type" value="Genomic_DNA"/>
</dbReference>
<keyword evidence="5 6" id="KW-0720">Serine protease</keyword>
<dbReference type="InterPro" id="IPR008256">
    <property type="entry name" value="Peptidase_S1B"/>
</dbReference>
<dbReference type="InterPro" id="IPR043504">
    <property type="entry name" value="Peptidase_S1_PA_chymotrypsin"/>
</dbReference>
<dbReference type="AlphaFoldDB" id="A0A402DNE3"/>
<keyword evidence="4 6" id="KW-0378">Hydrolase</keyword>
<evidence type="ECO:0000256" key="2">
    <source>
        <dbReference type="ARBA" id="ARBA00022670"/>
    </source>
</evidence>
<evidence type="ECO:0000256" key="6">
    <source>
        <dbReference type="RuleBase" id="RU004296"/>
    </source>
</evidence>
<dbReference type="OrthoDB" id="5928962at2"/>
<keyword evidence="9" id="KW-1185">Reference proteome</keyword>
<keyword evidence="3" id="KW-0732">Signal</keyword>
<dbReference type="InterPro" id="IPR009003">
    <property type="entry name" value="Peptidase_S1_PA"/>
</dbReference>
<gene>
    <name evidence="8" type="ORF">CBZ_06570</name>
</gene>
<evidence type="ECO:0000256" key="5">
    <source>
        <dbReference type="ARBA" id="ARBA00022825"/>
    </source>
</evidence>
<dbReference type="GO" id="GO:0006508">
    <property type="term" value="P:proteolysis"/>
    <property type="evidence" value="ECO:0007669"/>
    <property type="project" value="UniProtKB-KW"/>
</dbReference>
<evidence type="ECO:0000313" key="9">
    <source>
        <dbReference type="Proteomes" id="UP000289954"/>
    </source>
</evidence>
<dbReference type="SUPFAM" id="SSF50494">
    <property type="entry name" value="Trypsin-like serine proteases"/>
    <property type="match status" value="1"/>
</dbReference>
<dbReference type="RefSeq" id="WP_130780208.1">
    <property type="nucleotide sequence ID" value="NZ_BIMR01000038.1"/>
</dbReference>
<dbReference type="Gene3D" id="2.40.10.10">
    <property type="entry name" value="Trypsin-like serine proteases"/>
    <property type="match status" value="2"/>
</dbReference>
<comment type="similarity">
    <text evidence="1 6">Belongs to the peptidase S1B family.</text>
</comment>
<proteinExistence type="inferred from homology"/>
<sequence>MPAAKKKPADLGGDGMFPPHLEDLPGAGARDAGERVEYAEILRSICGATDDSQAVEQYDGTLGVTVAFVNAHERPVVQVQWNNNLAATFTNPGNVSGVRWGTGTLIGPDLVLTCGHLFDPDPNGWTIPRQNGTSTPLSPQQVATAMHVNLNYQVDSGGTLQAEQSFAITQLVEYRLGGLDMALFRVAGNPGNTFGWSEFGTTNAAVGDMLAIIGHPAGQPKRVEAGPATQVSGSTIRYADIDTLGGNSGSGILHSPSGRVVGVHTNGGCTATGGSNSGVAIAAIVAASPTLQGLTPSSATGLGLDLATALATDVTGTFLSADTAAASDTGIQDHIGTPIAQDLATSLAADTATPKIQDLIGTPLSQDLGTTLVSDAGTPKVQDTIGTPLVLDHGTALALDAGTPRLQDTIGTPVAADAMTLPTHDYTTTLQTDTHVAVDVGTPVAVDSGAADQPGTVTAADIGILQPGGTVINPVINPGLTGGLVGGQRPFVQAGPYISLGQDDTADTVLGAVLAELEALISTQTQVLASLQALYATLAGDAGLTGQG</sequence>
<comment type="caution">
    <text evidence="8">The sequence shown here is derived from an EMBL/GenBank/DDBJ whole genome shotgun (WGS) entry which is preliminary data.</text>
</comment>
<protein>
    <recommendedName>
        <fullName evidence="6">Serine protease</fullName>
        <ecNumber evidence="6">3.4.21.-</ecNumber>
    </recommendedName>
</protein>
<dbReference type="PRINTS" id="PR00839">
    <property type="entry name" value="V8PROTEASE"/>
</dbReference>
<dbReference type="GO" id="GO:0008236">
    <property type="term" value="F:serine-type peptidase activity"/>
    <property type="evidence" value="ECO:0007669"/>
    <property type="project" value="UniProtKB-KW"/>
</dbReference>
<evidence type="ECO:0000313" key="8">
    <source>
        <dbReference type="EMBL" id="GCE75601.1"/>
    </source>
</evidence>
<dbReference type="Proteomes" id="UP000289954">
    <property type="component" value="Unassembled WGS sequence"/>
</dbReference>
<feature type="region of interest" description="Disordered" evidence="7">
    <location>
        <begin position="1"/>
        <end position="29"/>
    </location>
</feature>
<keyword evidence="2 6" id="KW-0645">Protease</keyword>
<evidence type="ECO:0000256" key="1">
    <source>
        <dbReference type="ARBA" id="ARBA00008764"/>
    </source>
</evidence>
<evidence type="ECO:0000256" key="3">
    <source>
        <dbReference type="ARBA" id="ARBA00022729"/>
    </source>
</evidence>
<evidence type="ECO:0000256" key="4">
    <source>
        <dbReference type="ARBA" id="ARBA00022801"/>
    </source>
</evidence>
<evidence type="ECO:0000256" key="7">
    <source>
        <dbReference type="SAM" id="MobiDB-lite"/>
    </source>
</evidence>